<dbReference type="EMBL" id="QSLJ01000001">
    <property type="protein sequence ID" value="RHF38641.1"/>
    <property type="molecule type" value="Genomic_DNA"/>
</dbReference>
<name>A0A414NG19_9ACTN</name>
<dbReference type="SUPFAM" id="SSF56601">
    <property type="entry name" value="beta-lactamase/transpeptidase-like"/>
    <property type="match status" value="1"/>
</dbReference>
<keyword evidence="2" id="KW-1185">Reference proteome</keyword>
<dbReference type="Proteomes" id="UP000283983">
    <property type="component" value="Unassembled WGS sequence"/>
</dbReference>
<dbReference type="Gene3D" id="3.40.710.10">
    <property type="entry name" value="DD-peptidase/beta-lactamase superfamily"/>
    <property type="match status" value="1"/>
</dbReference>
<evidence type="ECO:0000313" key="1">
    <source>
        <dbReference type="EMBL" id="RHF38641.1"/>
    </source>
</evidence>
<dbReference type="InParanoid" id="A0A414NG19"/>
<organism evidence="1 2">
    <name type="scientific">Collinsella intestinalis</name>
    <dbReference type="NCBI Taxonomy" id="147207"/>
    <lineage>
        <taxon>Bacteria</taxon>
        <taxon>Bacillati</taxon>
        <taxon>Actinomycetota</taxon>
        <taxon>Coriobacteriia</taxon>
        <taxon>Coriobacteriales</taxon>
        <taxon>Coriobacteriaceae</taxon>
        <taxon>Collinsella</taxon>
    </lineage>
</organism>
<gene>
    <name evidence="1" type="ORF">DW682_02800</name>
</gene>
<dbReference type="InterPro" id="IPR012338">
    <property type="entry name" value="Beta-lactam/transpept-like"/>
</dbReference>
<accession>A0A414NG19</accession>
<protein>
    <recommendedName>
        <fullName evidence="3">Beta-lactamase</fullName>
    </recommendedName>
</protein>
<evidence type="ECO:0008006" key="3">
    <source>
        <dbReference type="Google" id="ProtNLM"/>
    </source>
</evidence>
<sequence length="318" mass="33537">MIAMTDTPNTAPLSPASHAATRAHLLAGALLAAVALTPLSGCGDEGALVAHEQTSTDAQSNLAQVSDTAIDEQPPSDVALTEMRSASDTARSELDTAVADIEGAGAHISYIALDLTTGRVIEHDADRTYYSASTIKGPFCISLVRAQGDTARANYGDLISSTVVNSDNEAYRTLREKLYGSSFFADLCAEAGVSCDLTHWYADYSVRDLANLWRICAQWLSSDDANAQWLAGLMENSLNSQVDDIAGENAVTWSKAGWYSGGGPRYDVTFDGGIVNAKQGSYAIAVATNRGSDFATVERVMRPLAALAEAGLDAARAQ</sequence>
<dbReference type="AlphaFoldDB" id="A0A414NG19"/>
<proteinExistence type="predicted"/>
<evidence type="ECO:0000313" key="2">
    <source>
        <dbReference type="Proteomes" id="UP000283983"/>
    </source>
</evidence>
<comment type="caution">
    <text evidence="1">The sequence shown here is derived from an EMBL/GenBank/DDBJ whole genome shotgun (WGS) entry which is preliminary data.</text>
</comment>
<reference evidence="1 2" key="1">
    <citation type="submission" date="2018-08" db="EMBL/GenBank/DDBJ databases">
        <title>A genome reference for cultivated species of the human gut microbiota.</title>
        <authorList>
            <person name="Zou Y."/>
            <person name="Xue W."/>
            <person name="Luo G."/>
        </authorList>
    </citation>
    <scope>NUCLEOTIDE SEQUENCE [LARGE SCALE GENOMIC DNA]</scope>
    <source>
        <strain evidence="1 2">AM25-33</strain>
    </source>
</reference>